<evidence type="ECO:0000256" key="1">
    <source>
        <dbReference type="SAM" id="MobiDB-lite"/>
    </source>
</evidence>
<proteinExistence type="predicted"/>
<dbReference type="EMBL" id="BGPR01006746">
    <property type="protein sequence ID" value="GBN21499.1"/>
    <property type="molecule type" value="Genomic_DNA"/>
</dbReference>
<feature type="compositionally biased region" description="Polar residues" evidence="1">
    <location>
        <begin position="141"/>
        <end position="153"/>
    </location>
</feature>
<evidence type="ECO:0000313" key="3">
    <source>
        <dbReference type="Proteomes" id="UP000499080"/>
    </source>
</evidence>
<dbReference type="Proteomes" id="UP000499080">
    <property type="component" value="Unassembled WGS sequence"/>
</dbReference>
<feature type="region of interest" description="Disordered" evidence="1">
    <location>
        <begin position="108"/>
        <end position="153"/>
    </location>
</feature>
<feature type="compositionally biased region" description="Pro residues" evidence="1">
    <location>
        <begin position="109"/>
        <end position="120"/>
    </location>
</feature>
<accession>A0A4Y2M449</accession>
<dbReference type="AlphaFoldDB" id="A0A4Y2M449"/>
<comment type="caution">
    <text evidence="2">The sequence shown here is derived from an EMBL/GenBank/DDBJ whole genome shotgun (WGS) entry which is preliminary data.</text>
</comment>
<reference evidence="2 3" key="1">
    <citation type="journal article" date="2019" name="Sci. Rep.">
        <title>Orb-weaving spider Araneus ventricosus genome elucidates the spidroin gene catalogue.</title>
        <authorList>
            <person name="Kono N."/>
            <person name="Nakamura H."/>
            <person name="Ohtoshi R."/>
            <person name="Moran D.A.P."/>
            <person name="Shinohara A."/>
            <person name="Yoshida Y."/>
            <person name="Fujiwara M."/>
            <person name="Mori M."/>
            <person name="Tomita M."/>
            <person name="Arakawa K."/>
        </authorList>
    </citation>
    <scope>NUCLEOTIDE SEQUENCE [LARGE SCALE GENOMIC DNA]</scope>
</reference>
<keyword evidence="3" id="KW-1185">Reference proteome</keyword>
<evidence type="ECO:0000313" key="2">
    <source>
        <dbReference type="EMBL" id="GBN21499.1"/>
    </source>
</evidence>
<sequence>MTRLRTMNMTMIGSSVDYVRSGGMRNVPVTKAVEHLYATTAKFSGCVILASRTAYSYPPRRTLLGVWKSARRGEGGADIVVWKGSIPPRGITALSGVTFLLGLLELGPTSPPQQPTPPTHPLDLESTRMDGEESNPAPRRPQSTSAVARNSIY</sequence>
<gene>
    <name evidence="2" type="ORF">AVEN_159698_1</name>
</gene>
<feature type="compositionally biased region" description="Basic and acidic residues" evidence="1">
    <location>
        <begin position="122"/>
        <end position="131"/>
    </location>
</feature>
<name>A0A4Y2M449_ARAVE</name>
<protein>
    <submittedName>
        <fullName evidence="2">Uncharacterized protein</fullName>
    </submittedName>
</protein>
<organism evidence="2 3">
    <name type="scientific">Araneus ventricosus</name>
    <name type="common">Orbweaver spider</name>
    <name type="synonym">Epeira ventricosa</name>
    <dbReference type="NCBI Taxonomy" id="182803"/>
    <lineage>
        <taxon>Eukaryota</taxon>
        <taxon>Metazoa</taxon>
        <taxon>Ecdysozoa</taxon>
        <taxon>Arthropoda</taxon>
        <taxon>Chelicerata</taxon>
        <taxon>Arachnida</taxon>
        <taxon>Araneae</taxon>
        <taxon>Araneomorphae</taxon>
        <taxon>Entelegynae</taxon>
        <taxon>Araneoidea</taxon>
        <taxon>Araneidae</taxon>
        <taxon>Araneus</taxon>
    </lineage>
</organism>